<dbReference type="WBParaSite" id="ES5_v2.g23629.t1">
    <property type="protein sequence ID" value="ES5_v2.g23629.t1"/>
    <property type="gene ID" value="ES5_v2.g23629"/>
</dbReference>
<evidence type="ECO:0000313" key="2">
    <source>
        <dbReference type="WBParaSite" id="ES5_v2.g23629.t1"/>
    </source>
</evidence>
<sequence length="86" mass="9848">MATDNRLDIVELLFPQYDLNGIAAERPGYSAEELIDWILQNSNKIPSKKQQLKRSQSLRTIKSEAAKTVYSEIVENSLDKSFVSRF</sequence>
<dbReference type="Proteomes" id="UP000887579">
    <property type="component" value="Unplaced"/>
</dbReference>
<reference evidence="2" key="1">
    <citation type="submission" date="2022-11" db="UniProtKB">
        <authorList>
            <consortium name="WormBaseParasite"/>
        </authorList>
    </citation>
    <scope>IDENTIFICATION</scope>
</reference>
<protein>
    <submittedName>
        <fullName evidence="2">Uncharacterized protein</fullName>
    </submittedName>
</protein>
<organism evidence="1 2">
    <name type="scientific">Panagrolaimus sp. ES5</name>
    <dbReference type="NCBI Taxonomy" id="591445"/>
    <lineage>
        <taxon>Eukaryota</taxon>
        <taxon>Metazoa</taxon>
        <taxon>Ecdysozoa</taxon>
        <taxon>Nematoda</taxon>
        <taxon>Chromadorea</taxon>
        <taxon>Rhabditida</taxon>
        <taxon>Tylenchina</taxon>
        <taxon>Panagrolaimomorpha</taxon>
        <taxon>Panagrolaimoidea</taxon>
        <taxon>Panagrolaimidae</taxon>
        <taxon>Panagrolaimus</taxon>
    </lineage>
</organism>
<accession>A0AC34G223</accession>
<proteinExistence type="predicted"/>
<name>A0AC34G223_9BILA</name>
<evidence type="ECO:0000313" key="1">
    <source>
        <dbReference type="Proteomes" id="UP000887579"/>
    </source>
</evidence>